<organism evidence="2 3">
    <name type="scientific">Adineta steineri</name>
    <dbReference type="NCBI Taxonomy" id="433720"/>
    <lineage>
        <taxon>Eukaryota</taxon>
        <taxon>Metazoa</taxon>
        <taxon>Spiralia</taxon>
        <taxon>Gnathifera</taxon>
        <taxon>Rotifera</taxon>
        <taxon>Eurotatoria</taxon>
        <taxon>Bdelloidea</taxon>
        <taxon>Adinetida</taxon>
        <taxon>Adinetidae</taxon>
        <taxon>Adineta</taxon>
    </lineage>
</organism>
<dbReference type="OrthoDB" id="9978136at2759"/>
<dbReference type="AlphaFoldDB" id="A0A814LPX6"/>
<proteinExistence type="predicted"/>
<dbReference type="Proteomes" id="UP000663832">
    <property type="component" value="Unassembled WGS sequence"/>
</dbReference>
<evidence type="ECO:0000313" key="1">
    <source>
        <dbReference type="EMBL" id="CAF1031799.1"/>
    </source>
</evidence>
<gene>
    <name evidence="1" type="ORF">BJG266_LOCUS17573</name>
    <name evidence="2" type="ORF">QVE165_LOCUS18508</name>
</gene>
<evidence type="ECO:0000313" key="3">
    <source>
        <dbReference type="Proteomes" id="UP000663832"/>
    </source>
</evidence>
<dbReference type="EMBL" id="CAJNOM010000110">
    <property type="protein sequence ID" value="CAF1067652.1"/>
    <property type="molecule type" value="Genomic_DNA"/>
</dbReference>
<evidence type="ECO:0000313" key="2">
    <source>
        <dbReference type="EMBL" id="CAF1067652.1"/>
    </source>
</evidence>
<keyword evidence="3" id="KW-1185">Reference proteome</keyword>
<comment type="caution">
    <text evidence="2">The sequence shown here is derived from an EMBL/GenBank/DDBJ whole genome shotgun (WGS) entry which is preliminary data.</text>
</comment>
<dbReference type="Proteomes" id="UP000663877">
    <property type="component" value="Unassembled WGS sequence"/>
</dbReference>
<sequence>MNVDALARCIMSEASTGNRNEQIAISFACQRNRNHASNQRPTPSVIKLAQDILAGKINDITNGAKQWYSPRSMPSEAQKIRCKKSVGIGRMDSNGGLEKSEL</sequence>
<protein>
    <submittedName>
        <fullName evidence="2">Uncharacterized protein</fullName>
    </submittedName>
</protein>
<name>A0A814LPX6_9BILA</name>
<accession>A0A814LPX6</accession>
<dbReference type="EMBL" id="CAJNOI010000086">
    <property type="protein sequence ID" value="CAF1031799.1"/>
    <property type="molecule type" value="Genomic_DNA"/>
</dbReference>
<reference evidence="2" key="1">
    <citation type="submission" date="2021-02" db="EMBL/GenBank/DDBJ databases">
        <authorList>
            <person name="Nowell W R."/>
        </authorList>
    </citation>
    <scope>NUCLEOTIDE SEQUENCE</scope>
</reference>